<dbReference type="GO" id="GO:0006516">
    <property type="term" value="P:glycoprotein catabolic process"/>
    <property type="evidence" value="ECO:0007669"/>
    <property type="project" value="TreeGrafter"/>
</dbReference>
<evidence type="ECO:0000313" key="6">
    <source>
        <dbReference type="EMBL" id="SFC53422.1"/>
    </source>
</evidence>
<feature type="domain" description="Glycosyl hydrolase family 92" evidence="4">
    <location>
        <begin position="414"/>
        <end position="671"/>
    </location>
</feature>
<feature type="domain" description="Glycosyl hydrolase family 92" evidence="4">
    <location>
        <begin position="252"/>
        <end position="389"/>
    </location>
</feature>
<dbReference type="Pfam" id="PF07971">
    <property type="entry name" value="Glyco_hydro_92"/>
    <property type="match status" value="2"/>
</dbReference>
<comment type="subunit">
    <text evidence="2">Monomer.</text>
</comment>
<keyword evidence="9" id="KW-1185">Reference proteome</keyword>
<dbReference type="SUPFAM" id="SSF48208">
    <property type="entry name" value="Six-hairpin glycosidases"/>
    <property type="match status" value="1"/>
</dbReference>
<dbReference type="GO" id="GO:0000224">
    <property type="term" value="F:peptide-N4-(N-acetyl-beta-glucosaminyl)asparagine amidase activity"/>
    <property type="evidence" value="ECO:0007669"/>
    <property type="project" value="TreeGrafter"/>
</dbReference>
<gene>
    <name evidence="6" type="ORF">SAMN04487891_1139</name>
    <name evidence="7" type="ORF">SAMN05216293_1759</name>
</gene>
<dbReference type="InterPro" id="IPR050883">
    <property type="entry name" value="PNGase"/>
</dbReference>
<proteinExistence type="predicted"/>
<evidence type="ECO:0000256" key="2">
    <source>
        <dbReference type="ARBA" id="ARBA00011245"/>
    </source>
</evidence>
<evidence type="ECO:0000313" key="7">
    <source>
        <dbReference type="EMBL" id="SHK72339.1"/>
    </source>
</evidence>
<dbReference type="GO" id="GO:0005829">
    <property type="term" value="C:cytosol"/>
    <property type="evidence" value="ECO:0007669"/>
    <property type="project" value="TreeGrafter"/>
</dbReference>
<dbReference type="InterPro" id="IPR012939">
    <property type="entry name" value="Glyco_hydro_92"/>
</dbReference>
<dbReference type="GO" id="GO:0030246">
    <property type="term" value="F:carbohydrate binding"/>
    <property type="evidence" value="ECO:0007669"/>
    <property type="project" value="InterPro"/>
</dbReference>
<keyword evidence="3" id="KW-0106">Calcium</keyword>
<reference evidence="7 8" key="1">
    <citation type="submission" date="2016-11" db="EMBL/GenBank/DDBJ databases">
        <authorList>
            <person name="Varghese N."/>
            <person name="Submissions S."/>
        </authorList>
    </citation>
    <scope>NUCLEOTIDE SEQUENCE [LARGE SCALE GENOMIC DNA]</scope>
    <source>
        <strain evidence="7 8">CGMCC 1.12174</strain>
        <strain evidence="6 9">DSM 26351</strain>
    </source>
</reference>
<dbReference type="InterPro" id="IPR014718">
    <property type="entry name" value="GH-type_carb-bd"/>
</dbReference>
<feature type="domain" description="Glycosyl hydrolase family 92 N-terminal" evidence="5">
    <location>
        <begin position="36"/>
        <end position="208"/>
    </location>
</feature>
<evidence type="ECO:0000256" key="3">
    <source>
        <dbReference type="ARBA" id="ARBA00022837"/>
    </source>
</evidence>
<evidence type="ECO:0000259" key="5">
    <source>
        <dbReference type="Pfam" id="PF17678"/>
    </source>
</evidence>
<dbReference type="Gene3D" id="1.20.1050.60">
    <property type="entry name" value="alpha-1,2-mannosidase"/>
    <property type="match status" value="1"/>
</dbReference>
<dbReference type="STRING" id="1055723.SAMN05216293_1759"/>
<organism evidence="7 8">
    <name type="scientific">Flagellimonas taeanensis</name>
    <dbReference type="NCBI Taxonomy" id="1005926"/>
    <lineage>
        <taxon>Bacteria</taxon>
        <taxon>Pseudomonadati</taxon>
        <taxon>Bacteroidota</taxon>
        <taxon>Flavobacteriia</taxon>
        <taxon>Flavobacteriales</taxon>
        <taxon>Flavobacteriaceae</taxon>
        <taxon>Flagellimonas</taxon>
    </lineage>
</organism>
<dbReference type="EMBL" id="FRAT01000004">
    <property type="protein sequence ID" value="SHK72339.1"/>
    <property type="molecule type" value="Genomic_DNA"/>
</dbReference>
<protein>
    <submittedName>
        <fullName evidence="7">Alpha-1,2-mannosidase</fullName>
    </submittedName>
</protein>
<sequence>MKKYGTLIMLMLLLFGCQQKENKNDVGMVKSPSEQVNVFLGTSGDHGQMSPAAAFPFSMISIGPVTHPGTHTGYDYYAKEFLGFVHTHIEGVGCRGGGGNILVKPLTKEGADEKLLKKKESAKPGYYQVAFENGLMAEMATDHNYGVHQYHFPTSEKVLKVDLAYAFLNRFVEAEHALFGNTIKGWVDTKTVCDSGKYRLYFYMEFDHISSISNPENNTYIIYGADKPTIGLRIGFSSVNVEYAKARVANGGSLSETIEKSKSQWDAYLGHVKVEGEPERESLFYSLLYRGLQSPYLVSEPDGSYRAIDGTIQKSDDSIYHGWAIWDNYREQMPLLSLLFPQKYGDVARSIANLYPYGKTDWSTQHEPSNSVRTEHAQVVLLDALEKGHLLPLEKIKDSLINEIARLDFGSPDKALEASYDLWASSKLMMSIGDTVLAKTYLKKAMEYQSYWQKDFADMGWPDVDHMGARGLYQGTLWQYRWFVPFDIEGLQKLAGGERTFRKQLDQFFDENNYNHANQPDLQVPGLYNATKEPWKSQKLYRNLMLDSVVQFYFNNNSKGVDPYIGRIYNNRPRAYLKTMDDDMGTMSSWFVLRAMGLSAVNVGEPVYYLTAPIFKEVVLNWPSSKSLKIEVSNYHKDHFYIKSAHLNGNPLGRNWLTHQELMQGGELTMETDSVPNPKWGTSNQYLTHVNIEKD</sequence>
<dbReference type="Gene3D" id="2.70.98.10">
    <property type="match status" value="1"/>
</dbReference>
<comment type="caution">
    <text evidence="7">The sequence shown here is derived from an EMBL/GenBank/DDBJ whole genome shotgun (WGS) entry which is preliminary data.</text>
</comment>
<dbReference type="Proteomes" id="UP000184031">
    <property type="component" value="Unassembled WGS sequence"/>
</dbReference>
<dbReference type="Gene3D" id="3.30.2080.10">
    <property type="entry name" value="GH92 mannosidase domain"/>
    <property type="match status" value="1"/>
</dbReference>
<evidence type="ECO:0000313" key="9">
    <source>
        <dbReference type="Proteomes" id="UP000198940"/>
    </source>
</evidence>
<dbReference type="InterPro" id="IPR041371">
    <property type="entry name" value="GH92_N"/>
</dbReference>
<comment type="cofactor">
    <cofactor evidence="1">
        <name>Ca(2+)</name>
        <dbReference type="ChEBI" id="CHEBI:29108"/>
    </cofactor>
</comment>
<dbReference type="OrthoDB" id="9804511at2"/>
<dbReference type="InterPro" id="IPR008928">
    <property type="entry name" value="6-hairpin_glycosidase_sf"/>
</dbReference>
<dbReference type="GO" id="GO:0005975">
    <property type="term" value="P:carbohydrate metabolic process"/>
    <property type="evidence" value="ECO:0007669"/>
    <property type="project" value="InterPro"/>
</dbReference>
<evidence type="ECO:0000256" key="1">
    <source>
        <dbReference type="ARBA" id="ARBA00001913"/>
    </source>
</evidence>
<dbReference type="PANTHER" id="PTHR12143:SF39">
    <property type="entry name" value="SECRETED PROTEIN"/>
    <property type="match status" value="1"/>
</dbReference>
<evidence type="ECO:0000313" key="8">
    <source>
        <dbReference type="Proteomes" id="UP000184031"/>
    </source>
</evidence>
<accession>A0A1M6UT07</accession>
<dbReference type="PROSITE" id="PS51257">
    <property type="entry name" value="PROKAR_LIPOPROTEIN"/>
    <property type="match status" value="1"/>
</dbReference>
<dbReference type="AlphaFoldDB" id="A0A1M6UT07"/>
<evidence type="ECO:0000259" key="4">
    <source>
        <dbReference type="Pfam" id="PF07971"/>
    </source>
</evidence>
<dbReference type="Gene3D" id="1.20.1610.10">
    <property type="entry name" value="alpha-1,2-mannosidases domains"/>
    <property type="match status" value="1"/>
</dbReference>
<name>A0A1M6UT07_9FLAO</name>
<dbReference type="Proteomes" id="UP000198940">
    <property type="component" value="Unassembled WGS sequence"/>
</dbReference>
<dbReference type="EMBL" id="FOKU01000013">
    <property type="protein sequence ID" value="SFC53422.1"/>
    <property type="molecule type" value="Genomic_DNA"/>
</dbReference>
<dbReference type="Pfam" id="PF17678">
    <property type="entry name" value="Glyco_hydro_92N"/>
    <property type="match status" value="1"/>
</dbReference>
<dbReference type="PANTHER" id="PTHR12143">
    <property type="entry name" value="PEPTIDE N-GLYCANASE PNGASE -RELATED"/>
    <property type="match status" value="1"/>
</dbReference>